<feature type="transmembrane region" description="Helical" evidence="11">
    <location>
        <begin position="17"/>
        <end position="37"/>
    </location>
</feature>
<keyword evidence="3" id="KW-0813">Transport</keyword>
<dbReference type="EMBL" id="CP001801">
    <property type="protein sequence ID" value="ACX95365.1"/>
    <property type="molecule type" value="Genomic_DNA"/>
</dbReference>
<keyword evidence="4" id="KW-1003">Cell membrane</keyword>
<evidence type="ECO:0000256" key="6">
    <source>
        <dbReference type="ARBA" id="ARBA00022692"/>
    </source>
</evidence>
<dbReference type="NCBIfam" id="TIGR01352">
    <property type="entry name" value="tonB_Cterm"/>
    <property type="match status" value="1"/>
</dbReference>
<evidence type="ECO:0000313" key="14">
    <source>
        <dbReference type="Proteomes" id="UP000009102"/>
    </source>
</evidence>
<dbReference type="InterPro" id="IPR051045">
    <property type="entry name" value="TonB-dependent_transducer"/>
</dbReference>
<sequence>MDHWALDQNFIDSDKRFGAALLVALVVHALFFAIYFTGDKPSPPPPRPIELTLDAPLAAKTNDASPTPSDKINDKVTTQALASAAGEQTNTLQKPKSGKGITTTGNNGITDTPTTNAAPDAFNRLNEAVSRSLKTGFLTSKTVNGPAGDYLSRWKRQVEAYGNDHYPEDLISQKISGQLILAVTIDKEGHVMDIAIQHSSGNPKIDTAARRLVQLASPYPPFPPALAARFDQIVITRTWQFSSGHGLTTR</sequence>
<dbReference type="PROSITE" id="PS52015">
    <property type="entry name" value="TONB_CTD"/>
    <property type="match status" value="1"/>
</dbReference>
<keyword evidence="14" id="KW-1185">Reference proteome</keyword>
<evidence type="ECO:0000256" key="4">
    <source>
        <dbReference type="ARBA" id="ARBA00022475"/>
    </source>
</evidence>
<feature type="region of interest" description="Disordered" evidence="10">
    <location>
        <begin position="83"/>
        <end position="117"/>
    </location>
</feature>
<dbReference type="AlphaFoldDB" id="D0KY42"/>
<evidence type="ECO:0000256" key="8">
    <source>
        <dbReference type="ARBA" id="ARBA00022989"/>
    </source>
</evidence>
<dbReference type="GO" id="GO:0055085">
    <property type="term" value="P:transmembrane transport"/>
    <property type="evidence" value="ECO:0007669"/>
    <property type="project" value="InterPro"/>
</dbReference>
<dbReference type="Pfam" id="PF03544">
    <property type="entry name" value="TonB_C"/>
    <property type="match status" value="1"/>
</dbReference>
<evidence type="ECO:0000256" key="2">
    <source>
        <dbReference type="ARBA" id="ARBA00006555"/>
    </source>
</evidence>
<dbReference type="InterPro" id="IPR037682">
    <property type="entry name" value="TonB_C"/>
</dbReference>
<evidence type="ECO:0000256" key="11">
    <source>
        <dbReference type="SAM" id="Phobius"/>
    </source>
</evidence>
<evidence type="ECO:0000256" key="1">
    <source>
        <dbReference type="ARBA" id="ARBA00004383"/>
    </source>
</evidence>
<protein>
    <submittedName>
        <fullName evidence="13">TonB family protein</fullName>
    </submittedName>
</protein>
<feature type="compositionally biased region" description="Polar residues" evidence="10">
    <location>
        <begin position="83"/>
        <end position="94"/>
    </location>
</feature>
<dbReference type="Proteomes" id="UP000009102">
    <property type="component" value="Chromosome"/>
</dbReference>
<evidence type="ECO:0000256" key="9">
    <source>
        <dbReference type="ARBA" id="ARBA00023136"/>
    </source>
</evidence>
<feature type="domain" description="TonB C-terminal" evidence="12">
    <location>
        <begin position="151"/>
        <end position="248"/>
    </location>
</feature>
<feature type="compositionally biased region" description="Low complexity" evidence="10">
    <location>
        <begin position="100"/>
        <end position="117"/>
    </location>
</feature>
<keyword evidence="8 11" id="KW-1133">Transmembrane helix</keyword>
<dbReference type="PANTHER" id="PTHR33446">
    <property type="entry name" value="PROTEIN TONB-RELATED"/>
    <property type="match status" value="1"/>
</dbReference>
<keyword evidence="5" id="KW-0997">Cell inner membrane</keyword>
<dbReference type="STRING" id="555778.Hneap_0510"/>
<dbReference type="OrthoDB" id="9803361at2"/>
<gene>
    <name evidence="13" type="ordered locus">Hneap_0510</name>
</gene>
<name>D0KY42_HALNC</name>
<dbReference type="eggNOG" id="COG0810">
    <property type="taxonomic scope" value="Bacteria"/>
</dbReference>
<evidence type="ECO:0000259" key="12">
    <source>
        <dbReference type="PROSITE" id="PS52015"/>
    </source>
</evidence>
<dbReference type="GO" id="GO:0098797">
    <property type="term" value="C:plasma membrane protein complex"/>
    <property type="evidence" value="ECO:0007669"/>
    <property type="project" value="TreeGrafter"/>
</dbReference>
<keyword evidence="9 11" id="KW-0472">Membrane</keyword>
<dbReference type="InterPro" id="IPR006260">
    <property type="entry name" value="TonB/TolA_C"/>
</dbReference>
<accession>D0KY42</accession>
<comment type="subcellular location">
    <subcellularLocation>
        <location evidence="1">Cell inner membrane</location>
        <topology evidence="1">Single-pass membrane protein</topology>
        <orientation evidence="1">Periplasmic side</orientation>
    </subcellularLocation>
</comment>
<dbReference type="Gene3D" id="3.30.1150.10">
    <property type="match status" value="1"/>
</dbReference>
<dbReference type="SUPFAM" id="SSF74653">
    <property type="entry name" value="TolA/TonB C-terminal domain"/>
    <property type="match status" value="1"/>
</dbReference>
<proteinExistence type="inferred from homology"/>
<dbReference type="HOGENOM" id="CLU_1110203_0_0_6"/>
<reference evidence="13 14" key="1">
    <citation type="submission" date="2009-10" db="EMBL/GenBank/DDBJ databases">
        <title>Complete sequence of Halothiobacillus neapolitanus c2.</title>
        <authorList>
            <consortium name="US DOE Joint Genome Institute"/>
            <person name="Lucas S."/>
            <person name="Copeland A."/>
            <person name="Lapidus A."/>
            <person name="Glavina del Rio T."/>
            <person name="Tice H."/>
            <person name="Bruce D."/>
            <person name="Goodwin L."/>
            <person name="Pitluck S."/>
            <person name="Davenport K."/>
            <person name="Brettin T."/>
            <person name="Detter J.C."/>
            <person name="Han C."/>
            <person name="Tapia R."/>
            <person name="Larimer F."/>
            <person name="Land M."/>
            <person name="Hauser L."/>
            <person name="Kyrpides N."/>
            <person name="Mikhailova N."/>
            <person name="Kerfeld C."/>
            <person name="Cannon G."/>
            <person name="Heinhort S."/>
        </authorList>
    </citation>
    <scope>NUCLEOTIDE SEQUENCE [LARGE SCALE GENOMIC DNA]</scope>
    <source>
        <strain evidence="14">ATCC 23641 / c2</strain>
    </source>
</reference>
<dbReference type="PANTHER" id="PTHR33446:SF2">
    <property type="entry name" value="PROTEIN TONB"/>
    <property type="match status" value="1"/>
</dbReference>
<dbReference type="RefSeq" id="WP_012823401.1">
    <property type="nucleotide sequence ID" value="NC_013422.1"/>
</dbReference>
<dbReference type="GO" id="GO:0031992">
    <property type="term" value="F:energy transducer activity"/>
    <property type="evidence" value="ECO:0007669"/>
    <property type="project" value="TreeGrafter"/>
</dbReference>
<dbReference type="GO" id="GO:0015031">
    <property type="term" value="P:protein transport"/>
    <property type="evidence" value="ECO:0007669"/>
    <property type="project" value="UniProtKB-KW"/>
</dbReference>
<evidence type="ECO:0000256" key="7">
    <source>
        <dbReference type="ARBA" id="ARBA00022927"/>
    </source>
</evidence>
<keyword evidence="7" id="KW-0653">Protein transport</keyword>
<comment type="similarity">
    <text evidence="2">Belongs to the TonB family.</text>
</comment>
<organism evidence="13 14">
    <name type="scientific">Halothiobacillus neapolitanus (strain ATCC 23641 / DSM 15147 / CIP 104769 / NCIMB 8539 / c2)</name>
    <name type="common">Thiobacillus neapolitanus</name>
    <dbReference type="NCBI Taxonomy" id="555778"/>
    <lineage>
        <taxon>Bacteria</taxon>
        <taxon>Pseudomonadati</taxon>
        <taxon>Pseudomonadota</taxon>
        <taxon>Gammaproteobacteria</taxon>
        <taxon>Chromatiales</taxon>
        <taxon>Halothiobacillaceae</taxon>
        <taxon>Halothiobacillus</taxon>
    </lineage>
</organism>
<evidence type="ECO:0000256" key="3">
    <source>
        <dbReference type="ARBA" id="ARBA00022448"/>
    </source>
</evidence>
<keyword evidence="6 11" id="KW-0812">Transmembrane</keyword>
<evidence type="ECO:0000256" key="5">
    <source>
        <dbReference type="ARBA" id="ARBA00022519"/>
    </source>
</evidence>
<dbReference type="KEGG" id="hna:Hneap_0510"/>
<evidence type="ECO:0000256" key="10">
    <source>
        <dbReference type="SAM" id="MobiDB-lite"/>
    </source>
</evidence>
<evidence type="ECO:0000313" key="13">
    <source>
        <dbReference type="EMBL" id="ACX95365.1"/>
    </source>
</evidence>